<feature type="compositionally biased region" description="Polar residues" evidence="1">
    <location>
        <begin position="14"/>
        <end position="23"/>
    </location>
</feature>
<gene>
    <name evidence="2" type="ORF">KI387_006547</name>
</gene>
<evidence type="ECO:0000256" key="1">
    <source>
        <dbReference type="SAM" id="MobiDB-lite"/>
    </source>
</evidence>
<feature type="region of interest" description="Disordered" evidence="1">
    <location>
        <begin position="1"/>
        <end position="23"/>
    </location>
</feature>
<protein>
    <submittedName>
        <fullName evidence="2">Uncharacterized protein</fullName>
    </submittedName>
</protein>
<proteinExistence type="predicted"/>
<evidence type="ECO:0000313" key="3">
    <source>
        <dbReference type="Proteomes" id="UP000824469"/>
    </source>
</evidence>
<feature type="non-terminal residue" evidence="2">
    <location>
        <position position="1"/>
    </location>
</feature>
<dbReference type="EMBL" id="JAHRHJ020000002">
    <property type="protein sequence ID" value="KAH9326369.1"/>
    <property type="molecule type" value="Genomic_DNA"/>
</dbReference>
<name>A0AA38GPZ3_TAXCH</name>
<dbReference type="Proteomes" id="UP000824469">
    <property type="component" value="Unassembled WGS sequence"/>
</dbReference>
<reference evidence="2 3" key="1">
    <citation type="journal article" date="2021" name="Nat. Plants">
        <title>The Taxus genome provides insights into paclitaxel biosynthesis.</title>
        <authorList>
            <person name="Xiong X."/>
            <person name="Gou J."/>
            <person name="Liao Q."/>
            <person name="Li Y."/>
            <person name="Zhou Q."/>
            <person name="Bi G."/>
            <person name="Li C."/>
            <person name="Du R."/>
            <person name="Wang X."/>
            <person name="Sun T."/>
            <person name="Guo L."/>
            <person name="Liang H."/>
            <person name="Lu P."/>
            <person name="Wu Y."/>
            <person name="Zhang Z."/>
            <person name="Ro D.K."/>
            <person name="Shang Y."/>
            <person name="Huang S."/>
            <person name="Yan J."/>
        </authorList>
    </citation>
    <scope>NUCLEOTIDE SEQUENCE [LARGE SCALE GENOMIC DNA]</scope>
    <source>
        <strain evidence="2">Ta-2019</strain>
    </source>
</reference>
<evidence type="ECO:0000313" key="2">
    <source>
        <dbReference type="EMBL" id="KAH9326369.1"/>
    </source>
</evidence>
<comment type="caution">
    <text evidence="2">The sequence shown here is derived from an EMBL/GenBank/DDBJ whole genome shotgun (WGS) entry which is preliminary data.</text>
</comment>
<sequence length="83" mass="9276">DCLDGREEPMEITPVSSPASTIQAHESTTINEIASKDINMPASHNSPLEPILEDHEFSMFFIREEREKAYEDVIISFAPSILG</sequence>
<dbReference type="AlphaFoldDB" id="A0AA38GPZ3"/>
<feature type="non-terminal residue" evidence="2">
    <location>
        <position position="83"/>
    </location>
</feature>
<organism evidence="2 3">
    <name type="scientific">Taxus chinensis</name>
    <name type="common">Chinese yew</name>
    <name type="synonym">Taxus wallichiana var. chinensis</name>
    <dbReference type="NCBI Taxonomy" id="29808"/>
    <lineage>
        <taxon>Eukaryota</taxon>
        <taxon>Viridiplantae</taxon>
        <taxon>Streptophyta</taxon>
        <taxon>Embryophyta</taxon>
        <taxon>Tracheophyta</taxon>
        <taxon>Spermatophyta</taxon>
        <taxon>Pinopsida</taxon>
        <taxon>Pinidae</taxon>
        <taxon>Conifers II</taxon>
        <taxon>Cupressales</taxon>
        <taxon>Taxaceae</taxon>
        <taxon>Taxus</taxon>
    </lineage>
</organism>
<accession>A0AA38GPZ3</accession>
<keyword evidence="3" id="KW-1185">Reference proteome</keyword>